<proteinExistence type="predicted"/>
<dbReference type="AlphaFoldDB" id="A0A2L2XCP0"/>
<name>A0A2L2XCP0_9FIRM</name>
<protein>
    <submittedName>
        <fullName evidence="1">Uncharacterized protein</fullName>
    </submittedName>
</protein>
<dbReference type="EMBL" id="BFAV01000016">
    <property type="protein sequence ID" value="GBF31986.1"/>
    <property type="molecule type" value="Genomic_DNA"/>
</dbReference>
<reference evidence="2" key="1">
    <citation type="submission" date="2018-02" db="EMBL/GenBank/DDBJ databases">
        <title>Genome sequence of Desulfocucumis palustris strain NAW-5.</title>
        <authorList>
            <person name="Watanabe M."/>
            <person name="Kojima H."/>
            <person name="Fukui M."/>
        </authorList>
    </citation>
    <scope>NUCLEOTIDE SEQUENCE [LARGE SCALE GENOMIC DNA]</scope>
    <source>
        <strain evidence="2">NAW-5</strain>
    </source>
</reference>
<evidence type="ECO:0000313" key="1">
    <source>
        <dbReference type="EMBL" id="GBF31986.1"/>
    </source>
</evidence>
<organism evidence="1 2">
    <name type="scientific">Desulfocucumis palustris</name>
    <dbReference type="NCBI Taxonomy" id="1898651"/>
    <lineage>
        <taxon>Bacteria</taxon>
        <taxon>Bacillati</taxon>
        <taxon>Bacillota</taxon>
        <taxon>Clostridia</taxon>
        <taxon>Eubacteriales</taxon>
        <taxon>Desulfocucumaceae</taxon>
        <taxon>Desulfocucumis</taxon>
    </lineage>
</organism>
<accession>A0A2L2XCP0</accession>
<comment type="caution">
    <text evidence="1">The sequence shown here is derived from an EMBL/GenBank/DDBJ whole genome shotgun (WGS) entry which is preliminary data.</text>
</comment>
<gene>
    <name evidence="1" type="ORF">DCCM_0177</name>
</gene>
<sequence length="51" mass="5970">MLFDVFFNTFPGGFKPRPVPAAPMRYGIFLQKYKLVRSLKEVKMSWLSKSD</sequence>
<keyword evidence="2" id="KW-1185">Reference proteome</keyword>
<dbReference type="Proteomes" id="UP000239549">
    <property type="component" value="Unassembled WGS sequence"/>
</dbReference>
<evidence type="ECO:0000313" key="2">
    <source>
        <dbReference type="Proteomes" id="UP000239549"/>
    </source>
</evidence>